<comment type="caution">
    <text evidence="1">The sequence shown here is derived from an EMBL/GenBank/DDBJ whole genome shotgun (WGS) entry which is preliminary data.</text>
</comment>
<protein>
    <submittedName>
        <fullName evidence="1">Uncharacterized protein</fullName>
    </submittedName>
</protein>
<accession>A0ABU3CP82</accession>
<evidence type="ECO:0000313" key="1">
    <source>
        <dbReference type="EMBL" id="MDT0648158.1"/>
    </source>
</evidence>
<dbReference type="Proteomes" id="UP001245285">
    <property type="component" value="Unassembled WGS sequence"/>
</dbReference>
<dbReference type="Gene3D" id="2.180.10.10">
    <property type="entry name" value="RHS repeat-associated core"/>
    <property type="match status" value="1"/>
</dbReference>
<keyword evidence="2" id="KW-1185">Reference proteome</keyword>
<reference evidence="1 2" key="1">
    <citation type="submission" date="2023-09" db="EMBL/GenBank/DDBJ databases">
        <authorList>
            <person name="Rey-Velasco X."/>
        </authorList>
    </citation>
    <scope>NUCLEOTIDE SEQUENCE [LARGE SCALE GENOMIC DNA]</scope>
    <source>
        <strain evidence="1 2">F260</strain>
    </source>
</reference>
<proteinExistence type="predicted"/>
<name>A0ABU3CP82_9FLAO</name>
<dbReference type="RefSeq" id="WP_311496257.1">
    <property type="nucleotide sequence ID" value="NZ_JAVRHO010000031.1"/>
</dbReference>
<sequence>MKNYYIVLLFLFPFGMGFAQTKDSLSLEEQNRREKNIQAGNPFKKFGYKPKISTLSKGKYLEFHDLDSIVQIGSFTFHVKKRVITGYIVKETKYSEATLRPEIVSRWFSPDPLSDEFPSWSPYTFTNDNPIFFTDPTGLAPETIYENSITGETVEVEDGVDKTIVVDEEGFEEAKKYSEKGKVNKENYTPEEFSEYENFYNNQLYGETSEDRISNILDYFKDGLVEQLLDSGLKNPYQDVAVLEDYGLLSGGGKNAARGTGKIIKAANGLEINGFVKHGLNRIIQRGISPGSIVDALKNPLKVGKVIVDKLGRQSQRFIGKAGEIVVNPKTGKIISGNPTSSKKAARLLKRK</sequence>
<dbReference type="EMBL" id="JAVRHO010000031">
    <property type="protein sequence ID" value="MDT0648158.1"/>
    <property type="molecule type" value="Genomic_DNA"/>
</dbReference>
<gene>
    <name evidence="1" type="ORF">RM545_15795</name>
</gene>
<evidence type="ECO:0000313" key="2">
    <source>
        <dbReference type="Proteomes" id="UP001245285"/>
    </source>
</evidence>
<organism evidence="1 2">
    <name type="scientific">Autumnicola lenta</name>
    <dbReference type="NCBI Taxonomy" id="3075593"/>
    <lineage>
        <taxon>Bacteria</taxon>
        <taxon>Pseudomonadati</taxon>
        <taxon>Bacteroidota</taxon>
        <taxon>Flavobacteriia</taxon>
        <taxon>Flavobacteriales</taxon>
        <taxon>Flavobacteriaceae</taxon>
        <taxon>Autumnicola</taxon>
    </lineage>
</organism>